<dbReference type="Gene3D" id="2.60.40.10">
    <property type="entry name" value="Immunoglobulins"/>
    <property type="match status" value="1"/>
</dbReference>
<evidence type="ECO:0000313" key="13">
    <source>
        <dbReference type="Proteomes" id="UP001476798"/>
    </source>
</evidence>
<evidence type="ECO:0000256" key="3">
    <source>
        <dbReference type="ARBA" id="ARBA00022692"/>
    </source>
</evidence>
<proteinExistence type="predicted"/>
<protein>
    <submittedName>
        <fullName evidence="12">Uncharacterized protein</fullName>
    </submittedName>
</protein>
<organism evidence="12 13">
    <name type="scientific">Goodea atripinnis</name>
    <dbReference type="NCBI Taxonomy" id="208336"/>
    <lineage>
        <taxon>Eukaryota</taxon>
        <taxon>Metazoa</taxon>
        <taxon>Chordata</taxon>
        <taxon>Craniata</taxon>
        <taxon>Vertebrata</taxon>
        <taxon>Euteleostomi</taxon>
        <taxon>Actinopterygii</taxon>
        <taxon>Neopterygii</taxon>
        <taxon>Teleostei</taxon>
        <taxon>Neoteleostei</taxon>
        <taxon>Acanthomorphata</taxon>
        <taxon>Ovalentaria</taxon>
        <taxon>Atherinomorphae</taxon>
        <taxon>Cyprinodontiformes</taxon>
        <taxon>Goodeidae</taxon>
        <taxon>Goodea</taxon>
    </lineage>
</organism>
<evidence type="ECO:0000256" key="8">
    <source>
        <dbReference type="ARBA" id="ARBA00023136"/>
    </source>
</evidence>
<keyword evidence="6" id="KW-0130">Cell adhesion</keyword>
<evidence type="ECO:0000256" key="9">
    <source>
        <dbReference type="ARBA" id="ARBA00023170"/>
    </source>
</evidence>
<keyword evidence="10" id="KW-0325">Glycoprotein</keyword>
<dbReference type="CDD" id="cd00063">
    <property type="entry name" value="FN3"/>
    <property type="match status" value="1"/>
</dbReference>
<keyword evidence="3" id="KW-0812">Transmembrane</keyword>
<evidence type="ECO:0000256" key="2">
    <source>
        <dbReference type="ARBA" id="ARBA00022475"/>
    </source>
</evidence>
<dbReference type="PANTHER" id="PTHR46877">
    <property type="entry name" value="EPH RECEPTOR A5"/>
    <property type="match status" value="1"/>
</dbReference>
<dbReference type="PANTHER" id="PTHR46877:SF20">
    <property type="entry name" value="RECEPTOR PROTEIN-TYROSINE KINASE"/>
    <property type="match status" value="1"/>
</dbReference>
<reference evidence="12 13" key="1">
    <citation type="submission" date="2021-06" db="EMBL/GenBank/DDBJ databases">
        <authorList>
            <person name="Palmer J.M."/>
        </authorList>
    </citation>
    <scope>NUCLEOTIDE SEQUENCE [LARGE SCALE GENOMIC DNA]</scope>
    <source>
        <strain evidence="12 13">GA_2019</strain>
        <tissue evidence="12">Muscle</tissue>
    </source>
</reference>
<keyword evidence="9" id="KW-0675">Receptor</keyword>
<evidence type="ECO:0000256" key="5">
    <source>
        <dbReference type="ARBA" id="ARBA00022840"/>
    </source>
</evidence>
<keyword evidence="7" id="KW-1133">Transmembrane helix</keyword>
<keyword evidence="8" id="KW-0472">Membrane</keyword>
<keyword evidence="4" id="KW-0547">Nucleotide-binding</keyword>
<dbReference type="InterPro" id="IPR036116">
    <property type="entry name" value="FN3_sf"/>
</dbReference>
<dbReference type="SUPFAM" id="SSF49265">
    <property type="entry name" value="Fibronectin type III"/>
    <property type="match status" value="1"/>
</dbReference>
<keyword evidence="5" id="KW-0067">ATP-binding</keyword>
<evidence type="ECO:0000256" key="7">
    <source>
        <dbReference type="ARBA" id="ARBA00022989"/>
    </source>
</evidence>
<comment type="subcellular location">
    <subcellularLocation>
        <location evidence="1">Cell membrane</location>
        <topology evidence="1">Single-pass type I membrane protein</topology>
    </subcellularLocation>
</comment>
<feature type="region of interest" description="Disordered" evidence="11">
    <location>
        <begin position="200"/>
        <end position="223"/>
    </location>
</feature>
<evidence type="ECO:0000256" key="1">
    <source>
        <dbReference type="ARBA" id="ARBA00004251"/>
    </source>
</evidence>
<keyword evidence="13" id="KW-1185">Reference proteome</keyword>
<evidence type="ECO:0000256" key="6">
    <source>
        <dbReference type="ARBA" id="ARBA00022889"/>
    </source>
</evidence>
<dbReference type="InterPro" id="IPR003961">
    <property type="entry name" value="FN3_dom"/>
</dbReference>
<dbReference type="EMBL" id="JAHRIO010030229">
    <property type="protein sequence ID" value="MEQ2167566.1"/>
    <property type="molecule type" value="Genomic_DNA"/>
</dbReference>
<sequence length="240" mass="26602">MKTDLELWNVRILVMFLETEMDAARSPHCPLWLIICCECLFVLAECKPGFFKAETSSEKCEPCPANTQGQEPGALFCPCMNGFYRADTDPINGPCSGKLLLSWLPPEDTGGRNDITYTVECQRCEGSLCQFCGEKIRYEPANTGLTDTKVSVSELDPYFNYTFAIHPKLLLCVWLNGTPPVCLCPGMFSLVHGSNPSLSAMNSPTARRSNHAVHSDHHPFPAQTVSKRPTLLPTLLILSR</sequence>
<name>A0ABV0N887_9TELE</name>
<dbReference type="Gene3D" id="2.10.50.10">
    <property type="entry name" value="Tumor Necrosis Factor Receptor, subunit A, domain 2"/>
    <property type="match status" value="1"/>
</dbReference>
<evidence type="ECO:0000256" key="10">
    <source>
        <dbReference type="ARBA" id="ARBA00023180"/>
    </source>
</evidence>
<evidence type="ECO:0000256" key="4">
    <source>
        <dbReference type="ARBA" id="ARBA00022741"/>
    </source>
</evidence>
<dbReference type="InterPro" id="IPR050449">
    <property type="entry name" value="Ephrin_rcpt_TKs"/>
</dbReference>
<evidence type="ECO:0000313" key="12">
    <source>
        <dbReference type="EMBL" id="MEQ2167566.1"/>
    </source>
</evidence>
<dbReference type="Proteomes" id="UP001476798">
    <property type="component" value="Unassembled WGS sequence"/>
</dbReference>
<gene>
    <name evidence="12" type="ORF">GOODEAATRI_005375</name>
</gene>
<keyword evidence="2" id="KW-1003">Cell membrane</keyword>
<accession>A0ABV0N887</accession>
<dbReference type="InterPro" id="IPR013783">
    <property type="entry name" value="Ig-like_fold"/>
</dbReference>
<evidence type="ECO:0000256" key="11">
    <source>
        <dbReference type="SAM" id="MobiDB-lite"/>
    </source>
</evidence>
<comment type="caution">
    <text evidence="12">The sequence shown here is derived from an EMBL/GenBank/DDBJ whole genome shotgun (WGS) entry which is preliminary data.</text>
</comment>